<keyword evidence="2" id="KW-0805">Transcription regulation</keyword>
<dbReference type="Pfam" id="PF04082">
    <property type="entry name" value="Fungal_trans"/>
    <property type="match status" value="1"/>
</dbReference>
<dbReference type="SUPFAM" id="SSF57701">
    <property type="entry name" value="Zn2/Cys6 DNA-binding domain"/>
    <property type="match status" value="1"/>
</dbReference>
<proteinExistence type="predicted"/>
<keyword evidence="1" id="KW-0479">Metal-binding</keyword>
<keyword evidence="3" id="KW-0238">DNA-binding</keyword>
<dbReference type="AlphaFoldDB" id="A0A0F7U3W4"/>
<evidence type="ECO:0000256" key="4">
    <source>
        <dbReference type="ARBA" id="ARBA00023163"/>
    </source>
</evidence>
<dbReference type="SMART" id="SM00066">
    <property type="entry name" value="GAL4"/>
    <property type="match status" value="1"/>
</dbReference>
<dbReference type="CDD" id="cd00067">
    <property type="entry name" value="GAL4"/>
    <property type="match status" value="1"/>
</dbReference>
<dbReference type="GO" id="GO:0008270">
    <property type="term" value="F:zinc ion binding"/>
    <property type="evidence" value="ECO:0007669"/>
    <property type="project" value="InterPro"/>
</dbReference>
<dbReference type="PANTHER" id="PTHR46910">
    <property type="entry name" value="TRANSCRIPTION FACTOR PDR1"/>
    <property type="match status" value="1"/>
</dbReference>
<keyword evidence="5" id="KW-0539">Nucleus</keyword>
<feature type="domain" description="Zn(2)-C6 fungal-type" evidence="6">
    <location>
        <begin position="13"/>
        <end position="40"/>
    </location>
</feature>
<sequence>MNAPRKRQKVSSACERCHQRKLGCDPTRPCHLCHRAGVPCIPRHGTGTAYPRNSDPQITNRPYSSKISTQEEEPVMLPESSIMDVSTRLVSGQKLVIGVEYDTSALPGGKKVPMSFPSPSIPWRDAVGIAFPSKQTLDYLVDAFFSAVDWFMMVFHEEDFRQRYEELMTSTHVPSLEDNNNLWITLLVLGLGAHYSSLGRREPRGQSHMQQLSKDILGRVEQQFLRIISSADEEAVQICVLLGSFHLFNGRPTAGLGILGSGIKIAQVLRLHREGTISGISPARLESRRRSWLALEVFDKYAAIAFGRPCSIDDSDCDVTTVSEIKTNKEEPHRQAVRLDYHRWKFRLYRIVGRFLGRRLQTNRLESVQSIHAQLISWQTQLPENLRLERYKDKSTQDTPSLLQMQALALQLTYDNIQIILHRSLAFGSGSRVSNADRLPDDLPKSALSRKQLFQSALRTSELNDYSHVLHACGKTHAAMHVGICLFTAGVVLCAFAISEPLSATSEAAKNGVMNILRFQHDPILNQHLLSAQSVKILEDLVTVLLRSEHSFIRGDTTITPPSVAQTKGEEETRIVEQITNVHESRESESSRLGDANSTILPEGFSNFQEPSMPDPNKIGDGSFDGTSFSMGPELDLLSMDSAAGLTWTGGNPYFIDPSFADASQLWLWSSNPDVQPFLD</sequence>
<name>A0A0F7U3W4_PENBI</name>
<reference evidence="8" key="1">
    <citation type="journal article" date="2015" name="Genome Announc.">
        <title>Draft genome sequence of the fungus Penicillium brasilianum MG11.</title>
        <authorList>
            <person name="Horn F."/>
            <person name="Linde J."/>
            <person name="Mattern D.J."/>
            <person name="Walther G."/>
            <person name="Guthke R."/>
            <person name="Brakhage A.A."/>
            <person name="Valiante V."/>
        </authorList>
    </citation>
    <scope>NUCLEOTIDE SEQUENCE [LARGE SCALE GENOMIC DNA]</scope>
    <source>
        <strain evidence="8">MG11</strain>
    </source>
</reference>
<dbReference type="SMART" id="SM00906">
    <property type="entry name" value="Fungal_trans"/>
    <property type="match status" value="1"/>
</dbReference>
<dbReference type="InterPro" id="IPR007219">
    <property type="entry name" value="XnlR_reg_dom"/>
</dbReference>
<dbReference type="Gene3D" id="4.10.240.10">
    <property type="entry name" value="Zn(2)-C6 fungal-type DNA-binding domain"/>
    <property type="match status" value="1"/>
</dbReference>
<protein>
    <recommendedName>
        <fullName evidence="6">Zn(2)-C6 fungal-type domain-containing protein</fullName>
    </recommendedName>
</protein>
<dbReference type="OrthoDB" id="3266505at2759"/>
<dbReference type="InterPro" id="IPR050987">
    <property type="entry name" value="AtrR-like"/>
</dbReference>
<evidence type="ECO:0000256" key="2">
    <source>
        <dbReference type="ARBA" id="ARBA00023015"/>
    </source>
</evidence>
<organism evidence="7 8">
    <name type="scientific">Penicillium brasilianum</name>
    <dbReference type="NCBI Taxonomy" id="104259"/>
    <lineage>
        <taxon>Eukaryota</taxon>
        <taxon>Fungi</taxon>
        <taxon>Dikarya</taxon>
        <taxon>Ascomycota</taxon>
        <taxon>Pezizomycotina</taxon>
        <taxon>Eurotiomycetes</taxon>
        <taxon>Eurotiomycetidae</taxon>
        <taxon>Eurotiales</taxon>
        <taxon>Aspergillaceae</taxon>
        <taxon>Penicillium</taxon>
    </lineage>
</organism>
<dbReference type="Proteomes" id="UP000042958">
    <property type="component" value="Unassembled WGS sequence"/>
</dbReference>
<evidence type="ECO:0000256" key="5">
    <source>
        <dbReference type="ARBA" id="ARBA00023242"/>
    </source>
</evidence>
<gene>
    <name evidence="7" type="ORF">PMG11_10919</name>
</gene>
<dbReference type="InterPro" id="IPR036864">
    <property type="entry name" value="Zn2-C6_fun-type_DNA-bd_sf"/>
</dbReference>
<dbReference type="GO" id="GO:0003677">
    <property type="term" value="F:DNA binding"/>
    <property type="evidence" value="ECO:0007669"/>
    <property type="project" value="UniProtKB-KW"/>
</dbReference>
<dbReference type="GO" id="GO:0000981">
    <property type="term" value="F:DNA-binding transcription factor activity, RNA polymerase II-specific"/>
    <property type="evidence" value="ECO:0007669"/>
    <property type="project" value="InterPro"/>
</dbReference>
<evidence type="ECO:0000256" key="1">
    <source>
        <dbReference type="ARBA" id="ARBA00022723"/>
    </source>
</evidence>
<dbReference type="EMBL" id="CDHK01000016">
    <property type="protein sequence ID" value="CEJ62420.1"/>
    <property type="molecule type" value="Genomic_DNA"/>
</dbReference>
<dbReference type="PANTHER" id="PTHR46910:SF8">
    <property type="entry name" value="ZN(II)2CYS6 TRANSCRIPTION FACTOR (EUROFUNG)"/>
    <property type="match status" value="1"/>
</dbReference>
<keyword evidence="4" id="KW-0804">Transcription</keyword>
<dbReference type="Pfam" id="PF00172">
    <property type="entry name" value="Zn_clus"/>
    <property type="match status" value="1"/>
</dbReference>
<dbReference type="PROSITE" id="PS50048">
    <property type="entry name" value="ZN2_CY6_FUNGAL_2"/>
    <property type="match status" value="1"/>
</dbReference>
<dbReference type="GO" id="GO:0006351">
    <property type="term" value="P:DNA-templated transcription"/>
    <property type="evidence" value="ECO:0007669"/>
    <property type="project" value="InterPro"/>
</dbReference>
<keyword evidence="8" id="KW-1185">Reference proteome</keyword>
<evidence type="ECO:0000259" key="6">
    <source>
        <dbReference type="PROSITE" id="PS50048"/>
    </source>
</evidence>
<accession>A0A0F7U3W4</accession>
<evidence type="ECO:0000313" key="7">
    <source>
        <dbReference type="EMBL" id="CEJ62420.1"/>
    </source>
</evidence>
<evidence type="ECO:0000313" key="8">
    <source>
        <dbReference type="Proteomes" id="UP000042958"/>
    </source>
</evidence>
<dbReference type="PROSITE" id="PS00463">
    <property type="entry name" value="ZN2_CY6_FUNGAL_1"/>
    <property type="match status" value="1"/>
</dbReference>
<dbReference type="InterPro" id="IPR001138">
    <property type="entry name" value="Zn2Cys6_DnaBD"/>
</dbReference>
<dbReference type="STRING" id="104259.A0A0F7U3W4"/>
<evidence type="ECO:0000256" key="3">
    <source>
        <dbReference type="ARBA" id="ARBA00023125"/>
    </source>
</evidence>
<dbReference type="CDD" id="cd12148">
    <property type="entry name" value="fungal_TF_MHR"/>
    <property type="match status" value="1"/>
</dbReference>